<dbReference type="KEGG" id="bpdz:BBN53_03780"/>
<sequence>MSKLKLSVAIGNYDRCRPLIDGAVQIDGVDPVIMTLSPEEIFFRAFRGQEFDICELSLSSSTLQTAQGGFPYVGIPVFLSRAFRHTSMYCRTDRIKTPEDLRGRRIGLPEYQLTANVWARAILQEDHGVAPSDVTWVRGGIAHAGRPEKIKVQLPDNVRVEDAPEGETISSLLAKGEIDGYIAPRPPYVPAATPDVGWLFRDPVAAAKDYYRRTRIFPIMHILGVRRELAEQHPWLPGAIYKAFDAAKRQAIEHLSDTSATKITLPFAEERLKEARELMGEDYWSYGIEANRHVLESFFHHHHAQGLSPRLVTPEDLFHPGTFESYRL</sequence>
<organism evidence="3 4">
    <name type="scientific">Bordetella pseudohinzii</name>
    <dbReference type="NCBI Taxonomy" id="1331258"/>
    <lineage>
        <taxon>Bacteria</taxon>
        <taxon>Pseudomonadati</taxon>
        <taxon>Pseudomonadota</taxon>
        <taxon>Betaproteobacteria</taxon>
        <taxon>Burkholderiales</taxon>
        <taxon>Alcaligenaceae</taxon>
        <taxon>Bordetella</taxon>
    </lineage>
</organism>
<evidence type="ECO:0000313" key="4">
    <source>
        <dbReference type="Proteomes" id="UP000053096"/>
    </source>
</evidence>
<reference evidence="3 4" key="1">
    <citation type="submission" date="2015-09" db="EMBL/GenBank/DDBJ databases">
        <authorList>
            <person name="Jackson K.R."/>
            <person name="Lunt B.L."/>
            <person name="Fisher J.N.B."/>
            <person name="Gardner A.V."/>
            <person name="Bailey M.E."/>
            <person name="Deus L.M."/>
            <person name="Earl A.S."/>
            <person name="Gibby P.D."/>
            <person name="Hartmann K.A."/>
            <person name="Liu J.E."/>
            <person name="Manci A.M."/>
            <person name="Nielsen D.A."/>
            <person name="Solomon M.B."/>
            <person name="Breakwell D.P."/>
            <person name="Burnett S.H."/>
            <person name="Grose J.H."/>
        </authorList>
    </citation>
    <scope>NUCLEOTIDE SEQUENCE [LARGE SCALE GENOMIC DNA]</scope>
    <source>
        <strain evidence="3 4">2789STDY5608636</strain>
    </source>
</reference>
<dbReference type="Proteomes" id="UP000053096">
    <property type="component" value="Unassembled WGS sequence"/>
</dbReference>
<evidence type="ECO:0000313" key="3">
    <source>
        <dbReference type="EMBL" id="CUI52794.1"/>
    </source>
</evidence>
<dbReference type="EMBL" id="CP016440">
    <property type="protein sequence ID" value="ANY15086.1"/>
    <property type="molecule type" value="Genomic_DNA"/>
</dbReference>
<proteinExistence type="predicted"/>
<name>A0A0J6C9P8_9BORD</name>
<evidence type="ECO:0000313" key="2">
    <source>
        <dbReference type="EMBL" id="ANY15086.1"/>
    </source>
</evidence>
<dbReference type="RefSeq" id="WP_043215146.1">
    <property type="nucleotide sequence ID" value="NZ_CAJGUP010000083.1"/>
</dbReference>
<feature type="domain" description="SsuA/THI5-like" evidence="1">
    <location>
        <begin position="60"/>
        <end position="141"/>
    </location>
</feature>
<dbReference type="OrthoDB" id="8689594at2"/>
<dbReference type="Pfam" id="PF09084">
    <property type="entry name" value="NMT1"/>
    <property type="match status" value="1"/>
</dbReference>
<gene>
    <name evidence="2" type="ORF">BBN53_03780</name>
    <name evidence="3" type="ORF">ERS370011_00981</name>
</gene>
<accession>A0A0J6C9P8</accession>
<dbReference type="EMBL" id="CYTV01000002">
    <property type="protein sequence ID" value="CUI52794.1"/>
    <property type="molecule type" value="Genomic_DNA"/>
</dbReference>
<dbReference type="SUPFAM" id="SSF53850">
    <property type="entry name" value="Periplasmic binding protein-like II"/>
    <property type="match status" value="1"/>
</dbReference>
<keyword evidence="5" id="KW-1185">Reference proteome</keyword>
<dbReference type="Proteomes" id="UP000092950">
    <property type="component" value="Chromosome"/>
</dbReference>
<dbReference type="Gene3D" id="3.40.190.10">
    <property type="entry name" value="Periplasmic binding protein-like II"/>
    <property type="match status" value="1"/>
</dbReference>
<dbReference type="InterPro" id="IPR015168">
    <property type="entry name" value="SsuA/THI5"/>
</dbReference>
<evidence type="ECO:0000259" key="1">
    <source>
        <dbReference type="Pfam" id="PF09084"/>
    </source>
</evidence>
<reference evidence="2 5" key="2">
    <citation type="submission" date="2016-07" db="EMBL/GenBank/DDBJ databases">
        <title>Complete genome sequences of Bordetella pseudohinzii.</title>
        <authorList>
            <person name="Spilker T."/>
            <person name="Darrah R."/>
            <person name="LiPuma J.J."/>
        </authorList>
    </citation>
    <scope>NUCLEOTIDE SEQUENCE [LARGE SCALE GENOMIC DNA]</scope>
    <source>
        <strain evidence="2 5">HI4681</strain>
    </source>
</reference>
<dbReference type="AlphaFoldDB" id="A0A0J6C9P8"/>
<protein>
    <submittedName>
        <fullName evidence="2">4,5-dihydroxyphthalate decarboxylase</fullName>
    </submittedName>
</protein>
<accession>A0A0M9I2N9</accession>
<evidence type="ECO:0000313" key="5">
    <source>
        <dbReference type="Proteomes" id="UP000092950"/>
    </source>
</evidence>